<dbReference type="OrthoDB" id="1397097at2759"/>
<evidence type="ECO:0000259" key="2">
    <source>
        <dbReference type="Pfam" id="PF13960"/>
    </source>
</evidence>
<feature type="domain" description="DUF4218" evidence="2">
    <location>
        <begin position="655"/>
        <end position="728"/>
    </location>
</feature>
<dbReference type="Pfam" id="PF13960">
    <property type="entry name" value="DUF4218"/>
    <property type="match status" value="1"/>
</dbReference>
<proteinExistence type="predicted"/>
<gene>
    <name evidence="3" type="ORF">PBRA_009666</name>
</gene>
<evidence type="ECO:0000313" key="3">
    <source>
        <dbReference type="EMBL" id="CEO95399.1"/>
    </source>
</evidence>
<feature type="region of interest" description="Disordered" evidence="1">
    <location>
        <begin position="1"/>
        <end position="31"/>
    </location>
</feature>
<dbReference type="InterPro" id="IPR025452">
    <property type="entry name" value="DUF4218"/>
</dbReference>
<evidence type="ECO:0000313" key="4">
    <source>
        <dbReference type="Proteomes" id="UP000039324"/>
    </source>
</evidence>
<protein>
    <recommendedName>
        <fullName evidence="2">DUF4218 domain-containing protein</fullName>
    </recommendedName>
</protein>
<name>A0A0G4IJQ3_PLABS</name>
<feature type="compositionally biased region" description="Acidic residues" evidence="1">
    <location>
        <begin position="1"/>
        <end position="11"/>
    </location>
</feature>
<keyword evidence="4" id="KW-1185">Reference proteome</keyword>
<accession>A0A0G4IJQ3</accession>
<reference evidence="3 4" key="1">
    <citation type="submission" date="2015-02" db="EMBL/GenBank/DDBJ databases">
        <authorList>
            <person name="Chooi Y.-H."/>
        </authorList>
    </citation>
    <scope>NUCLEOTIDE SEQUENCE [LARGE SCALE GENOMIC DNA]</scope>
    <source>
        <strain evidence="3">E3</strain>
    </source>
</reference>
<dbReference type="AlphaFoldDB" id="A0A0G4IJQ3"/>
<dbReference type="EMBL" id="CDSF01000021">
    <property type="protein sequence ID" value="CEO95399.1"/>
    <property type="molecule type" value="Genomic_DNA"/>
</dbReference>
<dbReference type="Proteomes" id="UP000039324">
    <property type="component" value="Unassembled WGS sequence"/>
</dbReference>
<evidence type="ECO:0000256" key="1">
    <source>
        <dbReference type="SAM" id="MobiDB-lite"/>
    </source>
</evidence>
<sequence length="1052" mass="118893">MSGGDDVELVNDDDRPPQLELEGPDDAPRVKPFDIRPALLDVAARENTDAFDDWRRDNEGGYMAELALYDHLMAHMNSRLVPVAIDELDTDAVDVFDEAIRAKLSYEAVDSQLKISCERSRKLVEKHNALVHEYATSRGIDIGDFDDFMSSRNSTNFGIASVAHLRRHLLDLGLAVPFLTYRVCSEGHIWPADTNAPGNACCAISEPFPYFSRILFLQSLFRSETFAQQLNEEHARHISQLDEPADAFRDWTDGAYFSVRYADFMRRCMRSDEFPLALSSMIDGADVLRWGSRSVVPLVQIVLGLPAAVRCNVGLMQPVFLIPNIAKAHRRNFLRLDAFELNIMYHYGFVVYDAFKSCRQVVRCTFASMVMDYVEFCTVTHTCQSGKLDSCNRCHVRGRRVRSCGASKYPGLFLYASPDVQHSGSEKYAAFLQRVEGMSPDERPADLRTLEELRSDVMPKFDEEMLQRMTSRRREDRGGLRVPYRDIYSVDLLCRPGHASSYVHDPMHALCSRVIPRLLHMVDFYGGRGEAMYNQKVQRDFGMDDANVPAYAIHCHPAFPAAVIGSKKWSSLARELDHVLHDLVWVTGPVSKPANPLSPKKSWKASDSIGWLGDVGIGLLYSVIHRVVLERNASERAVKFWITFFEFLRWASQILSKAFVRSDLNRVSESFLDSLARLESVISPVMLTISMHSLAHLGDIIRYWGPVYGFLWTYCMERWIKFMKELLTSTVSEAFSIGKKLQLAMAATLVRADMHGNLTCRSDDPLLFGNVSSMSCTDNGGTLFPEISLRGSFGTYTLSSLERCWLHVHIITMRQWAAVDSHSWRHRYFSLVRGFEVASHRQIRTFLQIRHRLAQFDAYSNQPHIRAEFGNVRLPETLRSTSRASIGQCIFRKKAIDSSYVKSCNSRFLVDFEESGLYVGDIAAFVELNLHWAGLQPDEAPSIALARVDRWHQLHRSAGPFRLSIPQFMLVDGVGSYAPGSKDTPWQALCEIVPNNVVAIRAKVLHGRQHKDANLVCIIPRGNMTAATLSTTVPGDDAACWCLGAPGRTRHR</sequence>
<organism evidence="3 4">
    <name type="scientific">Plasmodiophora brassicae</name>
    <name type="common">Clubroot disease agent</name>
    <dbReference type="NCBI Taxonomy" id="37360"/>
    <lineage>
        <taxon>Eukaryota</taxon>
        <taxon>Sar</taxon>
        <taxon>Rhizaria</taxon>
        <taxon>Endomyxa</taxon>
        <taxon>Phytomyxea</taxon>
        <taxon>Plasmodiophorida</taxon>
        <taxon>Plasmodiophoridae</taxon>
        <taxon>Plasmodiophora</taxon>
    </lineage>
</organism>